<dbReference type="Proteomes" id="UP000536441">
    <property type="component" value="Unassembled WGS sequence"/>
</dbReference>
<feature type="transmembrane region" description="Helical" evidence="1">
    <location>
        <begin position="34"/>
        <end position="57"/>
    </location>
</feature>
<comment type="caution">
    <text evidence="2">The sequence shown here is derived from an EMBL/GenBank/DDBJ whole genome shotgun (WGS) entry which is preliminary data.</text>
</comment>
<keyword evidence="1" id="KW-0812">Transmembrane</keyword>
<feature type="transmembrane region" description="Helical" evidence="1">
    <location>
        <begin position="99"/>
        <end position="126"/>
    </location>
</feature>
<feature type="transmembrane region" description="Helical" evidence="1">
    <location>
        <begin position="165"/>
        <end position="185"/>
    </location>
</feature>
<evidence type="ECO:0000313" key="3">
    <source>
        <dbReference type="Proteomes" id="UP000536441"/>
    </source>
</evidence>
<name>A0A7Y6EGK1_9SPHN</name>
<keyword evidence="3" id="KW-1185">Reference proteome</keyword>
<evidence type="ECO:0000313" key="2">
    <source>
        <dbReference type="EMBL" id="NUU46520.1"/>
    </source>
</evidence>
<gene>
    <name evidence="2" type="ORF">HP438_05975</name>
</gene>
<dbReference type="AlphaFoldDB" id="A0A7Y6EGK1"/>
<sequence>MDALMIVLVVTLLSQAGGRLSGFAERLAERTGRAMPVLAGVMLAQGILAVVAIRIGIMLGPQVTPETRTLLLAVALTLVGIGMMGRLPRPGSPFGSVHLGVFGIATLGAGWILLMESGPVLIAIAAARSPLPWAAWPGAMLGLAGALLPAILLGTREWRRLAWRAIRVFGGAALILSGIIVGLSVKGLI</sequence>
<organism evidence="2 3">
    <name type="scientific">Sphingomonas zeae</name>
    <dbReference type="NCBI Taxonomy" id="1646122"/>
    <lineage>
        <taxon>Bacteria</taxon>
        <taxon>Pseudomonadati</taxon>
        <taxon>Pseudomonadota</taxon>
        <taxon>Alphaproteobacteria</taxon>
        <taxon>Sphingomonadales</taxon>
        <taxon>Sphingomonadaceae</taxon>
        <taxon>Sphingomonas</taxon>
    </lineage>
</organism>
<proteinExistence type="predicted"/>
<feature type="transmembrane region" description="Helical" evidence="1">
    <location>
        <begin position="69"/>
        <end position="87"/>
    </location>
</feature>
<evidence type="ECO:0000256" key="1">
    <source>
        <dbReference type="SAM" id="Phobius"/>
    </source>
</evidence>
<evidence type="ECO:0008006" key="4">
    <source>
        <dbReference type="Google" id="ProtNLM"/>
    </source>
</evidence>
<keyword evidence="1" id="KW-1133">Transmembrane helix</keyword>
<protein>
    <recommendedName>
        <fullName evidence="4">GDT1 family protein</fullName>
    </recommendedName>
</protein>
<dbReference type="EMBL" id="JABMCH010000058">
    <property type="protein sequence ID" value="NUU46520.1"/>
    <property type="molecule type" value="Genomic_DNA"/>
</dbReference>
<reference evidence="2 3" key="1">
    <citation type="submission" date="2020-05" db="EMBL/GenBank/DDBJ databases">
        <title>Genome Sequencing of Type Strains.</title>
        <authorList>
            <person name="Lemaire J.F."/>
            <person name="Inderbitzin P."/>
            <person name="Gregorio O.A."/>
            <person name="Collins S.B."/>
            <person name="Wespe N."/>
            <person name="Knight-Connoni V."/>
        </authorList>
    </citation>
    <scope>NUCLEOTIDE SEQUENCE [LARGE SCALE GENOMIC DNA]</scope>
    <source>
        <strain evidence="2 3">DSM 100049</strain>
    </source>
</reference>
<feature type="transmembrane region" description="Helical" evidence="1">
    <location>
        <begin position="133"/>
        <end position="153"/>
    </location>
</feature>
<keyword evidence="1" id="KW-0472">Membrane</keyword>
<accession>A0A7Y6EGK1</accession>